<keyword evidence="3" id="KW-1185">Reference proteome</keyword>
<feature type="region of interest" description="Disordered" evidence="1">
    <location>
        <begin position="1"/>
        <end position="20"/>
    </location>
</feature>
<reference evidence="2 3" key="1">
    <citation type="submission" date="2019-10" db="EMBL/GenBank/DDBJ databases">
        <authorList>
            <person name="Palmer J.M."/>
        </authorList>
    </citation>
    <scope>NUCLEOTIDE SEQUENCE [LARGE SCALE GENOMIC DNA]</scope>
    <source>
        <strain evidence="2 3">TWF718</strain>
    </source>
</reference>
<gene>
    <name evidence="2" type="ORF">TWF718_003947</name>
</gene>
<evidence type="ECO:0000313" key="2">
    <source>
        <dbReference type="EMBL" id="KAK6350759.1"/>
    </source>
</evidence>
<dbReference type="EMBL" id="JAVHNR010000002">
    <property type="protein sequence ID" value="KAK6350759.1"/>
    <property type="molecule type" value="Genomic_DNA"/>
</dbReference>
<proteinExistence type="predicted"/>
<comment type="caution">
    <text evidence="2">The sequence shown here is derived from an EMBL/GenBank/DDBJ whole genome shotgun (WGS) entry which is preliminary data.</text>
</comment>
<evidence type="ECO:0000256" key="1">
    <source>
        <dbReference type="SAM" id="MobiDB-lite"/>
    </source>
</evidence>
<dbReference type="Proteomes" id="UP001313282">
    <property type="component" value="Unassembled WGS sequence"/>
</dbReference>
<name>A0AAN8MX59_9PEZI</name>
<accession>A0AAN8MX59</accession>
<evidence type="ECO:0000313" key="3">
    <source>
        <dbReference type="Proteomes" id="UP001313282"/>
    </source>
</evidence>
<organism evidence="2 3">
    <name type="scientific">Orbilia javanica</name>
    <dbReference type="NCBI Taxonomy" id="47235"/>
    <lineage>
        <taxon>Eukaryota</taxon>
        <taxon>Fungi</taxon>
        <taxon>Dikarya</taxon>
        <taxon>Ascomycota</taxon>
        <taxon>Pezizomycotina</taxon>
        <taxon>Orbiliomycetes</taxon>
        <taxon>Orbiliales</taxon>
        <taxon>Orbiliaceae</taxon>
        <taxon>Orbilia</taxon>
    </lineage>
</organism>
<dbReference type="AlphaFoldDB" id="A0AAN8MX59"/>
<sequence length="108" mass="11912">MEMKEISKNPENSYDTPEKTTNHVLNVVADMKVSTLDIKGVRVGTNDDDLVHVEKRSFGRKKMVSEGSGRSRTDEYIVRSCRYLGAGHNSSPAIVVPPGLPVETFAYG</sequence>
<protein>
    <submittedName>
        <fullName evidence="2">Uncharacterized protein</fullName>
    </submittedName>
</protein>